<feature type="compositionally biased region" description="Polar residues" evidence="8">
    <location>
        <begin position="1"/>
        <end position="14"/>
    </location>
</feature>
<feature type="transmembrane region" description="Helical" evidence="9">
    <location>
        <begin position="316"/>
        <end position="334"/>
    </location>
</feature>
<dbReference type="InterPro" id="IPR036640">
    <property type="entry name" value="ABC1_TM_sf"/>
</dbReference>
<dbReference type="InterPro" id="IPR017871">
    <property type="entry name" value="ABC_transporter-like_CS"/>
</dbReference>
<feature type="transmembrane region" description="Helical" evidence="9">
    <location>
        <begin position="199"/>
        <end position="219"/>
    </location>
</feature>
<feature type="domain" description="ABC transporter" evidence="10">
    <location>
        <begin position="364"/>
        <end position="597"/>
    </location>
</feature>
<feature type="transmembrane region" description="Helical" evidence="9">
    <location>
        <begin position="140"/>
        <end position="162"/>
    </location>
</feature>
<evidence type="ECO:0000256" key="1">
    <source>
        <dbReference type="ARBA" id="ARBA00004141"/>
    </source>
</evidence>
<evidence type="ECO:0000256" key="4">
    <source>
        <dbReference type="ARBA" id="ARBA00022741"/>
    </source>
</evidence>
<evidence type="ECO:0000259" key="10">
    <source>
        <dbReference type="PROSITE" id="PS50893"/>
    </source>
</evidence>
<feature type="compositionally biased region" description="Basic and acidic residues" evidence="8">
    <location>
        <begin position="654"/>
        <end position="666"/>
    </location>
</feature>
<feature type="compositionally biased region" description="Pro residues" evidence="8">
    <location>
        <begin position="637"/>
        <end position="650"/>
    </location>
</feature>
<evidence type="ECO:0000256" key="7">
    <source>
        <dbReference type="ARBA" id="ARBA00023136"/>
    </source>
</evidence>
<keyword evidence="5" id="KW-0067">ATP-binding</keyword>
<dbReference type="SUPFAM" id="SSF52540">
    <property type="entry name" value="P-loop containing nucleoside triphosphate hydrolases"/>
    <property type="match status" value="1"/>
</dbReference>
<dbReference type="GO" id="GO:0140359">
    <property type="term" value="F:ABC-type transporter activity"/>
    <property type="evidence" value="ECO:0007669"/>
    <property type="project" value="InterPro"/>
</dbReference>
<keyword evidence="12" id="KW-1185">Reference proteome</keyword>
<evidence type="ECO:0000313" key="12">
    <source>
        <dbReference type="Proteomes" id="UP000789706"/>
    </source>
</evidence>
<evidence type="ECO:0000256" key="3">
    <source>
        <dbReference type="ARBA" id="ARBA00022692"/>
    </source>
</evidence>
<evidence type="ECO:0000256" key="8">
    <source>
        <dbReference type="SAM" id="MobiDB-lite"/>
    </source>
</evidence>
<dbReference type="Gene3D" id="3.40.50.300">
    <property type="entry name" value="P-loop containing nucleotide triphosphate hydrolases"/>
    <property type="match status" value="1"/>
</dbReference>
<dbReference type="InterPro" id="IPR003439">
    <property type="entry name" value="ABC_transporter-like_ATP-bd"/>
</dbReference>
<feature type="region of interest" description="Disordered" evidence="8">
    <location>
        <begin position="627"/>
        <end position="666"/>
    </location>
</feature>
<keyword evidence="6 9" id="KW-1133">Transmembrane helix</keyword>
<keyword evidence="4" id="KW-0547">Nucleotide-binding</keyword>
<evidence type="ECO:0000313" key="11">
    <source>
        <dbReference type="EMBL" id="CAG8494665.1"/>
    </source>
</evidence>
<organism evidence="11 12">
    <name type="scientific">Diversispora eburnea</name>
    <dbReference type="NCBI Taxonomy" id="1213867"/>
    <lineage>
        <taxon>Eukaryota</taxon>
        <taxon>Fungi</taxon>
        <taxon>Fungi incertae sedis</taxon>
        <taxon>Mucoromycota</taxon>
        <taxon>Glomeromycotina</taxon>
        <taxon>Glomeromycetes</taxon>
        <taxon>Diversisporales</taxon>
        <taxon>Diversisporaceae</taxon>
        <taxon>Diversispora</taxon>
    </lineage>
</organism>
<name>A0A9N8WN14_9GLOM</name>
<dbReference type="GO" id="GO:0016887">
    <property type="term" value="F:ATP hydrolysis activity"/>
    <property type="evidence" value="ECO:0007669"/>
    <property type="project" value="InterPro"/>
</dbReference>
<dbReference type="SMART" id="SM00382">
    <property type="entry name" value="AAA"/>
    <property type="match status" value="1"/>
</dbReference>
<dbReference type="Pfam" id="PF00005">
    <property type="entry name" value="ABC_tran"/>
    <property type="match status" value="1"/>
</dbReference>
<dbReference type="GO" id="GO:0005524">
    <property type="term" value="F:ATP binding"/>
    <property type="evidence" value="ECO:0007669"/>
    <property type="project" value="UniProtKB-KW"/>
</dbReference>
<evidence type="ECO:0000256" key="6">
    <source>
        <dbReference type="ARBA" id="ARBA00022989"/>
    </source>
</evidence>
<dbReference type="AlphaFoldDB" id="A0A9N8WN14"/>
<dbReference type="PROSITE" id="PS50893">
    <property type="entry name" value="ABC_TRANSPORTER_2"/>
    <property type="match status" value="1"/>
</dbReference>
<proteinExistence type="predicted"/>
<evidence type="ECO:0000256" key="2">
    <source>
        <dbReference type="ARBA" id="ARBA00022448"/>
    </source>
</evidence>
<comment type="subcellular location">
    <subcellularLocation>
        <location evidence="1">Membrane</location>
        <topology evidence="1">Multi-pass membrane protein</topology>
    </subcellularLocation>
</comment>
<accession>A0A9N8WN14</accession>
<gene>
    <name evidence="11" type="ORF">DEBURN_LOCUS4358</name>
</gene>
<dbReference type="PANTHER" id="PTHR24223">
    <property type="entry name" value="ATP-BINDING CASSETTE SUB-FAMILY C"/>
    <property type="match status" value="1"/>
</dbReference>
<dbReference type="FunFam" id="3.40.50.300:FF:000163">
    <property type="entry name" value="Multidrug resistance-associated protein member 4"/>
    <property type="match status" value="1"/>
</dbReference>
<dbReference type="OrthoDB" id="6500128at2759"/>
<keyword evidence="3 9" id="KW-0812">Transmembrane</keyword>
<feature type="transmembrane region" description="Helical" evidence="9">
    <location>
        <begin position="290"/>
        <end position="310"/>
    </location>
</feature>
<feature type="region of interest" description="Disordered" evidence="8">
    <location>
        <begin position="1"/>
        <end position="26"/>
    </location>
</feature>
<dbReference type="Pfam" id="PF00664">
    <property type="entry name" value="ABC_membrane"/>
    <property type="match status" value="1"/>
</dbReference>
<protein>
    <submittedName>
        <fullName evidence="11">10598_t:CDS:1</fullName>
    </submittedName>
</protein>
<dbReference type="SUPFAM" id="SSF90123">
    <property type="entry name" value="ABC transporter transmembrane region"/>
    <property type="match status" value="1"/>
</dbReference>
<dbReference type="Proteomes" id="UP000789706">
    <property type="component" value="Unassembled WGS sequence"/>
</dbReference>
<dbReference type="InterPro" id="IPR050173">
    <property type="entry name" value="ABC_transporter_C-like"/>
</dbReference>
<keyword evidence="2" id="KW-0813">Transport</keyword>
<dbReference type="PROSITE" id="PS00211">
    <property type="entry name" value="ABC_TRANSPORTER_1"/>
    <property type="match status" value="1"/>
</dbReference>
<reference evidence="11" key="1">
    <citation type="submission" date="2021-06" db="EMBL/GenBank/DDBJ databases">
        <authorList>
            <person name="Kallberg Y."/>
            <person name="Tangrot J."/>
            <person name="Rosling A."/>
        </authorList>
    </citation>
    <scope>NUCLEOTIDE SEQUENCE</scope>
    <source>
        <strain evidence="11">AZ414A</strain>
    </source>
</reference>
<dbReference type="InterPro" id="IPR003593">
    <property type="entry name" value="AAA+_ATPase"/>
</dbReference>
<dbReference type="GO" id="GO:0016020">
    <property type="term" value="C:membrane"/>
    <property type="evidence" value="ECO:0007669"/>
    <property type="project" value="UniProtKB-SubCell"/>
</dbReference>
<evidence type="ECO:0000256" key="9">
    <source>
        <dbReference type="SAM" id="Phobius"/>
    </source>
</evidence>
<keyword evidence="7 9" id="KW-0472">Membrane</keyword>
<sequence length="666" mass="74218">MDNNNQKGSNTIHFTNDDYNHHNNSTNEDADGYTINRIIEQNAHTIQNTNINELTISKLIERNQLSVLGGAGKNRVMGQKINRELNATARAVERNQLTIHSLQGNDGINFIDSPTVKRKDSKVKFQVYLDYFRKSTGMTITFLTILSFILIAITKIVSDWWLTKLVGTNENSNYGVLLGVYGALVGTILIGVFLRGAFFAWVVMPISAVVLIAIIWVIIHYSKGVEKRFKALDADSKAPIFAHLSASLEGLANICVYKAQPRFDSLNLEKIDVNNKVLFAMMQVKAWQSLYIDIIASIFIYTTALFVVVFHNKNNISPSIAGLAVASALQLLIFGQWTIRSGRDVAAIMGSVQQLLYFRKNIPSEAPNIIESNRPPQNWGEPVLKSVSFHVLPREKIGIVGKTGSGKSTLLVSLLRIVELSEGQILIDNLDTSTIGLRDLRNKIAIIPQEPVIFVGTIRSNLDPFKICTDEEIWDALKAVHLGEKVKSMPDKLVTQVLENGKNFSLGQRQLFCIARALLKKTNILVLDEATSAVDPQTDLLIQDTIKKVFRDHTILTINTIMEADRILCLDEGRVVEFNTPTNLLNNPDGFFCKLVSRSGPDAAERLRSLISLHHKDKNKEFSSIKNDETITNTAVTPPPTPISPYPNMPPSLGDDKKWMDKKGCK</sequence>
<dbReference type="Gene3D" id="1.20.1560.10">
    <property type="entry name" value="ABC transporter type 1, transmembrane domain"/>
    <property type="match status" value="1"/>
</dbReference>
<dbReference type="InterPro" id="IPR011527">
    <property type="entry name" value="ABC1_TM_dom"/>
</dbReference>
<dbReference type="PANTHER" id="PTHR24223:SF447">
    <property type="entry name" value="MULTIDRUG RESISTANCE-ASSOCIATED PROTEIN 5"/>
    <property type="match status" value="1"/>
</dbReference>
<feature type="transmembrane region" description="Helical" evidence="9">
    <location>
        <begin position="174"/>
        <end position="193"/>
    </location>
</feature>
<dbReference type="EMBL" id="CAJVPK010000326">
    <property type="protein sequence ID" value="CAG8494665.1"/>
    <property type="molecule type" value="Genomic_DNA"/>
</dbReference>
<evidence type="ECO:0000256" key="5">
    <source>
        <dbReference type="ARBA" id="ARBA00022840"/>
    </source>
</evidence>
<dbReference type="CDD" id="cd03244">
    <property type="entry name" value="ABCC_MRP_domain2"/>
    <property type="match status" value="1"/>
</dbReference>
<comment type="caution">
    <text evidence="11">The sequence shown here is derived from an EMBL/GenBank/DDBJ whole genome shotgun (WGS) entry which is preliminary data.</text>
</comment>
<dbReference type="InterPro" id="IPR027417">
    <property type="entry name" value="P-loop_NTPase"/>
</dbReference>